<evidence type="ECO:0000313" key="4">
    <source>
        <dbReference type="Proteomes" id="UP000327294"/>
    </source>
</evidence>
<feature type="compositionally biased region" description="Basic residues" evidence="1">
    <location>
        <begin position="314"/>
        <end position="323"/>
    </location>
</feature>
<name>A0A5P8KFH3_9ACTN</name>
<feature type="domain" description="RamC N-terminal" evidence="2">
    <location>
        <begin position="1"/>
        <end position="154"/>
    </location>
</feature>
<dbReference type="SUPFAM" id="SSF56112">
    <property type="entry name" value="Protein kinase-like (PK-like)"/>
    <property type="match status" value="1"/>
</dbReference>
<keyword evidence="4" id="KW-1185">Reference proteome</keyword>
<dbReference type="AlphaFoldDB" id="A0A5P8KFH3"/>
<dbReference type="InterPro" id="IPR057929">
    <property type="entry name" value="RamC_N"/>
</dbReference>
<dbReference type="Proteomes" id="UP000327294">
    <property type="component" value="Chromosome"/>
</dbReference>
<organism evidence="3 4">
    <name type="scientific">Streptomyces phaeolivaceus</name>
    <dbReference type="NCBI Taxonomy" id="2653200"/>
    <lineage>
        <taxon>Bacteria</taxon>
        <taxon>Bacillati</taxon>
        <taxon>Actinomycetota</taxon>
        <taxon>Actinomycetes</taxon>
        <taxon>Kitasatosporales</taxon>
        <taxon>Streptomycetaceae</taxon>
        <taxon>Streptomyces</taxon>
    </lineage>
</organism>
<proteinExistence type="predicted"/>
<dbReference type="InterPro" id="IPR011009">
    <property type="entry name" value="Kinase-like_dom_sf"/>
</dbReference>
<protein>
    <recommendedName>
        <fullName evidence="2">RamC N-terminal domain-containing protein</fullName>
    </recommendedName>
</protein>
<evidence type="ECO:0000313" key="3">
    <source>
        <dbReference type="EMBL" id="QFR01902.1"/>
    </source>
</evidence>
<reference evidence="3 4" key="1">
    <citation type="submission" date="2019-10" db="EMBL/GenBank/DDBJ databases">
        <title>Streptomyces sp. strain GY16 isolated from leaves of Broussonetia papyrifera.</title>
        <authorList>
            <person name="Mo P."/>
        </authorList>
    </citation>
    <scope>NUCLEOTIDE SEQUENCE [LARGE SCALE GENOMIC DNA]</scope>
    <source>
        <strain evidence="3 4">GY16</strain>
    </source>
</reference>
<dbReference type="KEGG" id="sphv:F9278_43425"/>
<sequence length="330" mass="36069">MHASATRANADRIAALVWDYCVPRSIPFKFVPGPRLLHLRNAKYASRDTSGKFVTIYPADEEGLHFVLRELGALLDGLDGPYILTDLRWNEGPLYVRYGAFARSFVVDERGTLVPAVRDGEGTLVPDQRKPTFHVPDWVPLPAFLEPQLAARNTTTVGDLPYRIEKAPHFSNGGGVYVGTDTRDGRRVVLKEGRPHAGLAADGADAVTRLERERAALERLAGLGVVPEVRDHFTLGDHRFLVMDFVEGRPLNSYVAERHPLLATDPEPGAVAAYTAWALRVHRAVEQAVEAAPARGAAHHRGGMTGTRAGTAVRPRHGARRARAAPGEEP</sequence>
<evidence type="ECO:0000259" key="2">
    <source>
        <dbReference type="Pfam" id="PF25816"/>
    </source>
</evidence>
<gene>
    <name evidence="3" type="ORF">F9278_43425</name>
</gene>
<feature type="region of interest" description="Disordered" evidence="1">
    <location>
        <begin position="293"/>
        <end position="330"/>
    </location>
</feature>
<dbReference type="EMBL" id="CP045096">
    <property type="protein sequence ID" value="QFR01902.1"/>
    <property type="molecule type" value="Genomic_DNA"/>
</dbReference>
<dbReference type="Gene3D" id="1.10.510.10">
    <property type="entry name" value="Transferase(Phosphotransferase) domain 1"/>
    <property type="match status" value="1"/>
</dbReference>
<accession>A0A5P8KFH3</accession>
<evidence type="ECO:0000256" key="1">
    <source>
        <dbReference type="SAM" id="MobiDB-lite"/>
    </source>
</evidence>
<dbReference type="Pfam" id="PF25816">
    <property type="entry name" value="RamC_N"/>
    <property type="match status" value="1"/>
</dbReference>